<accession>A0AAV7HS33</accession>
<evidence type="ECO:0000313" key="2">
    <source>
        <dbReference type="EMBL" id="KAH0533804.1"/>
    </source>
</evidence>
<reference evidence="2 3" key="1">
    <citation type="journal article" date="2021" name="J. Hered.">
        <title>A chromosome-level genome assembly of the parasitoid wasp, Cotesia glomerata (Hymenoptera: Braconidae).</title>
        <authorList>
            <person name="Pinto B.J."/>
            <person name="Weis J.J."/>
            <person name="Gamble T."/>
            <person name="Ode P.J."/>
            <person name="Paul R."/>
            <person name="Zaspel J.M."/>
        </authorList>
    </citation>
    <scope>NUCLEOTIDE SEQUENCE [LARGE SCALE GENOMIC DNA]</scope>
    <source>
        <strain evidence="2">CgM1</strain>
    </source>
</reference>
<dbReference type="AlphaFoldDB" id="A0AAV7HS33"/>
<proteinExistence type="predicted"/>
<dbReference type="EMBL" id="JAHXZJ010002983">
    <property type="protein sequence ID" value="KAH0533804.1"/>
    <property type="molecule type" value="Genomic_DNA"/>
</dbReference>
<organism evidence="2 3">
    <name type="scientific">Cotesia glomerata</name>
    <name type="common">Lepidopteran parasitic wasp</name>
    <name type="synonym">Apanteles glomeratus</name>
    <dbReference type="NCBI Taxonomy" id="32391"/>
    <lineage>
        <taxon>Eukaryota</taxon>
        <taxon>Metazoa</taxon>
        <taxon>Ecdysozoa</taxon>
        <taxon>Arthropoda</taxon>
        <taxon>Hexapoda</taxon>
        <taxon>Insecta</taxon>
        <taxon>Pterygota</taxon>
        <taxon>Neoptera</taxon>
        <taxon>Endopterygota</taxon>
        <taxon>Hymenoptera</taxon>
        <taxon>Apocrita</taxon>
        <taxon>Ichneumonoidea</taxon>
        <taxon>Braconidae</taxon>
        <taxon>Microgastrinae</taxon>
        <taxon>Cotesia</taxon>
    </lineage>
</organism>
<comment type="caution">
    <text evidence="2">The sequence shown here is derived from an EMBL/GenBank/DDBJ whole genome shotgun (WGS) entry which is preliminary data.</text>
</comment>
<feature type="region of interest" description="Disordered" evidence="1">
    <location>
        <begin position="153"/>
        <end position="187"/>
    </location>
</feature>
<feature type="compositionally biased region" description="Basic and acidic residues" evidence="1">
    <location>
        <begin position="159"/>
        <end position="178"/>
    </location>
</feature>
<dbReference type="Proteomes" id="UP000826195">
    <property type="component" value="Unassembled WGS sequence"/>
</dbReference>
<evidence type="ECO:0000313" key="3">
    <source>
        <dbReference type="Proteomes" id="UP000826195"/>
    </source>
</evidence>
<protein>
    <submittedName>
        <fullName evidence="2">Uncharacterized protein</fullName>
    </submittedName>
</protein>
<sequence>MPSLLVDATADIRKRAVQLAILVYLHRDSPKPIYNIRRKILTLYSRDISKLNCAPPSFYLFADQSTLMGKRGKRTGLNYQLRKVHAEYTSGKVYHRSLIEWNYWEENPVPRRTLDRFRINPTRPHIKIIEDTVDSVGHFIPIAAIERIRKNQPSVIDNATKDSHQNPRGDVSKLDESFKNPLPSSAS</sequence>
<name>A0AAV7HS33_COTGL</name>
<evidence type="ECO:0000256" key="1">
    <source>
        <dbReference type="SAM" id="MobiDB-lite"/>
    </source>
</evidence>
<gene>
    <name evidence="2" type="ORF">KQX54_001660</name>
</gene>
<keyword evidence="3" id="KW-1185">Reference proteome</keyword>